<evidence type="ECO:0000313" key="1">
    <source>
        <dbReference type="EMBL" id="MBU3830547.1"/>
    </source>
</evidence>
<accession>A0A9E2KWU3</accession>
<dbReference type="Proteomes" id="UP000824247">
    <property type="component" value="Unassembled WGS sequence"/>
</dbReference>
<evidence type="ECO:0000313" key="2">
    <source>
        <dbReference type="Proteomes" id="UP000824247"/>
    </source>
</evidence>
<protein>
    <submittedName>
        <fullName evidence="1">Uncharacterized protein</fullName>
    </submittedName>
</protein>
<organism evidence="1 2">
    <name type="scientific">Candidatus Ureaplasma intestinipullorum</name>
    <dbReference type="NCBI Taxonomy" id="2838770"/>
    <lineage>
        <taxon>Bacteria</taxon>
        <taxon>Bacillati</taxon>
        <taxon>Mycoplasmatota</taxon>
        <taxon>Mycoplasmoidales</taxon>
        <taxon>Mycoplasmoidaceae</taxon>
        <taxon>Ureaplasma</taxon>
    </lineage>
</organism>
<sequence length="97" mass="11565">MTKEKVIEIFNKYTKEMLFDINESEREFYEKSISSYLGHTDRLITEFDLSEWSKYNFEPSVLFNGHFREDEVDYVSQNCLDNSIGIENGYVVVKNEK</sequence>
<dbReference type="EMBL" id="JAHLFM010000001">
    <property type="protein sequence ID" value="MBU3830547.1"/>
    <property type="molecule type" value="Genomic_DNA"/>
</dbReference>
<dbReference type="AlphaFoldDB" id="A0A9E2KWU3"/>
<proteinExistence type="predicted"/>
<gene>
    <name evidence="1" type="ORF">H9897_00075</name>
</gene>
<reference evidence="1" key="1">
    <citation type="journal article" date="2021" name="PeerJ">
        <title>Extensive microbial diversity within the chicken gut microbiome revealed by metagenomics and culture.</title>
        <authorList>
            <person name="Gilroy R."/>
            <person name="Ravi A."/>
            <person name="Getino M."/>
            <person name="Pursley I."/>
            <person name="Horton D.L."/>
            <person name="Alikhan N.F."/>
            <person name="Baker D."/>
            <person name="Gharbi K."/>
            <person name="Hall N."/>
            <person name="Watson M."/>
            <person name="Adriaenssens E.M."/>
            <person name="Foster-Nyarko E."/>
            <person name="Jarju S."/>
            <person name="Secka A."/>
            <person name="Antonio M."/>
            <person name="Oren A."/>
            <person name="Chaudhuri R.R."/>
            <person name="La Ragione R."/>
            <person name="Hildebrand F."/>
            <person name="Pallen M.J."/>
        </authorList>
    </citation>
    <scope>NUCLEOTIDE SEQUENCE</scope>
    <source>
        <strain evidence="1">A5-1222</strain>
    </source>
</reference>
<name>A0A9E2KWU3_9BACT</name>
<comment type="caution">
    <text evidence="1">The sequence shown here is derived from an EMBL/GenBank/DDBJ whole genome shotgun (WGS) entry which is preliminary data.</text>
</comment>
<reference evidence="1" key="2">
    <citation type="submission" date="2021-04" db="EMBL/GenBank/DDBJ databases">
        <authorList>
            <person name="Gilroy R."/>
        </authorList>
    </citation>
    <scope>NUCLEOTIDE SEQUENCE</scope>
    <source>
        <strain evidence="1">A5-1222</strain>
    </source>
</reference>